<reference evidence="2 3" key="1">
    <citation type="submission" date="2014-09" db="EMBL/GenBank/DDBJ databases">
        <title>Vibrio maritimus JCM 19235. (C45) whole genome shotgun sequence.</title>
        <authorList>
            <person name="Sawabe T."/>
            <person name="Meirelles P."/>
            <person name="Nakanishi M."/>
            <person name="Sayaka M."/>
            <person name="Hattori M."/>
            <person name="Ohkuma M."/>
        </authorList>
    </citation>
    <scope>NUCLEOTIDE SEQUENCE [LARGE SCALE GENOMIC DNA]</scope>
    <source>
        <strain evidence="3">JCM19235</strain>
    </source>
</reference>
<dbReference type="Gene3D" id="3.40.50.10220">
    <property type="entry name" value="DNA polymerase III, psi subunit"/>
    <property type="match status" value="1"/>
</dbReference>
<evidence type="ECO:0000313" key="3">
    <source>
        <dbReference type="Proteomes" id="UP000029228"/>
    </source>
</evidence>
<dbReference type="InterPro" id="IPR036654">
    <property type="entry name" value="DNA_pol_III_psi_sf"/>
</dbReference>
<dbReference type="InterPro" id="IPR004615">
    <property type="entry name" value="DNA_pol_III_psi"/>
</dbReference>
<organism evidence="2 3">
    <name type="scientific">Vibrio maritimus</name>
    <dbReference type="NCBI Taxonomy" id="990268"/>
    <lineage>
        <taxon>Bacteria</taxon>
        <taxon>Pseudomonadati</taxon>
        <taxon>Pseudomonadota</taxon>
        <taxon>Gammaproteobacteria</taxon>
        <taxon>Vibrionales</taxon>
        <taxon>Vibrionaceae</taxon>
        <taxon>Vibrio</taxon>
    </lineage>
</organism>
<dbReference type="GO" id="GO:0008408">
    <property type="term" value="F:3'-5' exonuclease activity"/>
    <property type="evidence" value="ECO:0007669"/>
    <property type="project" value="InterPro"/>
</dbReference>
<keyword evidence="1 2" id="KW-0808">Transferase</keyword>
<dbReference type="PIRSF" id="PIRSF029225">
    <property type="entry name" value="DNA_pol_III_psi"/>
    <property type="match status" value="1"/>
</dbReference>
<evidence type="ECO:0000256" key="1">
    <source>
        <dbReference type="PIRNR" id="PIRNR029225"/>
    </source>
</evidence>
<keyword evidence="1 2" id="KW-0548">Nucleotidyltransferase</keyword>
<dbReference type="OrthoDB" id="5609147at2"/>
<dbReference type="GO" id="GO:0003887">
    <property type="term" value="F:DNA-directed DNA polymerase activity"/>
    <property type="evidence" value="ECO:0007669"/>
    <property type="project" value="UniProtKB-KW"/>
</dbReference>
<dbReference type="STRING" id="990268.JCM19235_1027"/>
<protein>
    <recommendedName>
        <fullName evidence="1">DNA polymerase III subunit psi</fullName>
    </recommendedName>
</protein>
<dbReference type="EMBL" id="BBMR01000004">
    <property type="protein sequence ID" value="GAL19671.1"/>
    <property type="molecule type" value="Genomic_DNA"/>
</dbReference>
<dbReference type="SUPFAM" id="SSF102220">
    <property type="entry name" value="DNA polymerase III psi subunit"/>
    <property type="match status" value="1"/>
</dbReference>
<comment type="caution">
    <text evidence="2">The sequence shown here is derived from an EMBL/GenBank/DDBJ whole genome shotgun (WGS) entry which is preliminary data.</text>
</comment>
<proteinExistence type="predicted"/>
<dbReference type="AlphaFoldDB" id="A0A090RWM2"/>
<evidence type="ECO:0000313" key="2">
    <source>
        <dbReference type="EMBL" id="GAL19671.1"/>
    </source>
</evidence>
<keyword evidence="1" id="KW-0239">DNA-directed DNA polymerase</keyword>
<sequence length="143" mass="16476">MHNSTTLQLMGIQTWELTHPERMPNSAQATFSLTPSCQLLFVSAVKPEGDLVSFFEKILKAMKLELDSVLHITPEQLGQLDAQSVPTWMWFAGDEHAADRFEHWMLLRDIPSKPKFLQSSYLAEIEGDDSQKRQLWNQIRAYN</sequence>
<name>A0A090RWM2_9VIBR</name>
<dbReference type="Pfam" id="PF03603">
    <property type="entry name" value="DNA_III_psi"/>
    <property type="match status" value="1"/>
</dbReference>
<dbReference type="Proteomes" id="UP000029228">
    <property type="component" value="Unassembled WGS sequence"/>
</dbReference>
<accession>A0A090RWM2</accession>
<dbReference type="GO" id="GO:0006260">
    <property type="term" value="P:DNA replication"/>
    <property type="evidence" value="ECO:0007669"/>
    <property type="project" value="UniProtKB-KW"/>
</dbReference>
<keyword evidence="3" id="KW-1185">Reference proteome</keyword>
<comment type="function">
    <text evidence="1">Part of the beta sliding clamp loading complex, which hydrolyzes ATP to load the beta clamp onto primed DNA to form the DNA replication pre-initiation complex. DNA polymerase III is a complex, multichain enzyme responsible for most of the replicative synthesis in bacteria. This DNA polymerase also exhibits 3' to 5' exonuclease activity.</text>
</comment>
<gene>
    <name evidence="2" type="ORF">JCM19235_1027</name>
</gene>
<keyword evidence="1" id="KW-0235">DNA replication</keyword>